<dbReference type="RefSeq" id="WP_065410489.1">
    <property type="nucleotide sequence ID" value="NZ_MAYT01000023.1"/>
</dbReference>
<organism evidence="1 2">
    <name type="scientific">Pseudobacillus wudalianchiensis</name>
    <dbReference type="NCBI Taxonomy" id="1743143"/>
    <lineage>
        <taxon>Bacteria</taxon>
        <taxon>Bacillati</taxon>
        <taxon>Bacillota</taxon>
        <taxon>Bacilli</taxon>
        <taxon>Bacillales</taxon>
        <taxon>Bacillaceae</taxon>
        <taxon>Pseudobacillus</taxon>
    </lineage>
</organism>
<dbReference type="AlphaFoldDB" id="A0A1B9ATM2"/>
<protein>
    <submittedName>
        <fullName evidence="1">Uncharacterized protein</fullName>
    </submittedName>
</protein>
<keyword evidence="2" id="KW-1185">Reference proteome</keyword>
<gene>
    <name evidence="1" type="ORF">A8F95_07055</name>
</gene>
<reference evidence="2" key="1">
    <citation type="submission" date="2016-05" db="EMBL/GenBank/DDBJ databases">
        <authorList>
            <person name="Liu B."/>
            <person name="Wang J."/>
            <person name="Zhu Y."/>
            <person name="Liu G."/>
            <person name="Chen Q."/>
            <person name="Chen Z."/>
            <person name="Lan J."/>
            <person name="Che J."/>
            <person name="Ge C."/>
            <person name="Shi H."/>
            <person name="Pan Z."/>
            <person name="Liu X."/>
        </authorList>
    </citation>
    <scope>NUCLEOTIDE SEQUENCE [LARGE SCALE GENOMIC DNA]</scope>
    <source>
        <strain evidence="2">FJAT-27215</strain>
    </source>
</reference>
<sequence length="63" mass="7481">MKQVMNGMYTQTPSKEKLAVIRLELDYELAVLYEAMKEKNDAQMKRSKEKLNILREQMLKMEA</sequence>
<dbReference type="EMBL" id="MAYT01000023">
    <property type="protein sequence ID" value="OCA87028.1"/>
    <property type="molecule type" value="Genomic_DNA"/>
</dbReference>
<evidence type="ECO:0000313" key="2">
    <source>
        <dbReference type="Proteomes" id="UP000092578"/>
    </source>
</evidence>
<proteinExistence type="predicted"/>
<accession>A0A1B9ATM2</accession>
<evidence type="ECO:0000313" key="1">
    <source>
        <dbReference type="EMBL" id="OCA87028.1"/>
    </source>
</evidence>
<dbReference type="Proteomes" id="UP000092578">
    <property type="component" value="Unassembled WGS sequence"/>
</dbReference>
<name>A0A1B9ATM2_9BACI</name>
<comment type="caution">
    <text evidence="1">The sequence shown here is derived from an EMBL/GenBank/DDBJ whole genome shotgun (WGS) entry which is preliminary data.</text>
</comment>